<comment type="caution">
    <text evidence="3">The sequence shown here is derived from an EMBL/GenBank/DDBJ whole genome shotgun (WGS) entry which is preliminary data.</text>
</comment>
<dbReference type="Pfam" id="PF12705">
    <property type="entry name" value="PDDEXK_1"/>
    <property type="match status" value="1"/>
</dbReference>
<accession>A0A7C5DAP9</accession>
<sequence>MTIYSHSRLEAFKNCPLKYKFNYIDKIKRKEEGIEAFLGSRFHEVMEKIYKDLPFRKYSLDELLDYYQYMWDKNYHDKVIIACKERKAEDYKEMGKKFIADYCKRYYPFDQGKVLGIERLVMIDLDGQGQYKLRGYIDRLDQKRDGTYEIHDYKTSKSLPEQSKMDKDRQLALYQIGVQNMWNDVHDIELVWHYVAFDKEIRSKRTEEELDVLKKDTVDLIKKIESTKEFLPNETTLCGWCYYKDRCPLFKHEHVVGNLPANKYLKDSGVQLVNQYAELNDKKKSYRKEIEEIDKELEAIKEAVIKYAENLGVEVVMGSDHKLKITSSEKINVPGKGSKEREYLIGLLSQLNKLEEVSAFDVAELKKVIKEEKWDSAILDEIKKYVEIETVKSVCLSKSKREE</sequence>
<name>A0A7C5DAP9_UNCW3</name>
<dbReference type="SUPFAM" id="SSF52980">
    <property type="entry name" value="Restriction endonuclease-like"/>
    <property type="match status" value="1"/>
</dbReference>
<dbReference type="InterPro" id="IPR038726">
    <property type="entry name" value="PDDEXK_AddAB-type"/>
</dbReference>
<dbReference type="Proteomes" id="UP000886110">
    <property type="component" value="Unassembled WGS sequence"/>
</dbReference>
<keyword evidence="1" id="KW-0175">Coiled coil</keyword>
<feature type="domain" description="PD-(D/E)XK endonuclease-like" evidence="2">
    <location>
        <begin position="5"/>
        <end position="248"/>
    </location>
</feature>
<dbReference type="AlphaFoldDB" id="A0A7C5DAP9"/>
<evidence type="ECO:0000256" key="1">
    <source>
        <dbReference type="SAM" id="Coils"/>
    </source>
</evidence>
<reference evidence="3" key="1">
    <citation type="journal article" date="2020" name="mSystems">
        <title>Genome- and Community-Level Interaction Insights into Carbon Utilization and Element Cycling Functions of Hydrothermarchaeota in Hydrothermal Sediment.</title>
        <authorList>
            <person name="Zhou Z."/>
            <person name="Liu Y."/>
            <person name="Xu W."/>
            <person name="Pan J."/>
            <person name="Luo Z.H."/>
            <person name="Li M."/>
        </authorList>
    </citation>
    <scope>NUCLEOTIDE SEQUENCE [LARGE SCALE GENOMIC DNA]</scope>
    <source>
        <strain evidence="3">HyVt-74</strain>
    </source>
</reference>
<protein>
    <submittedName>
        <fullName evidence="3">PD-(D/E)XK nuclease family protein</fullName>
    </submittedName>
</protein>
<evidence type="ECO:0000259" key="2">
    <source>
        <dbReference type="Pfam" id="PF12705"/>
    </source>
</evidence>
<evidence type="ECO:0000313" key="3">
    <source>
        <dbReference type="EMBL" id="HHE04662.1"/>
    </source>
</evidence>
<feature type="coiled-coil region" evidence="1">
    <location>
        <begin position="269"/>
        <end position="310"/>
    </location>
</feature>
<dbReference type="EMBL" id="DRTB01000086">
    <property type="protein sequence ID" value="HHE04662.1"/>
    <property type="molecule type" value="Genomic_DNA"/>
</dbReference>
<dbReference type="InterPro" id="IPR011335">
    <property type="entry name" value="Restrct_endonuc-II-like"/>
</dbReference>
<organism evidence="3">
    <name type="scientific">candidate division WOR-3 bacterium</name>
    <dbReference type="NCBI Taxonomy" id="2052148"/>
    <lineage>
        <taxon>Bacteria</taxon>
        <taxon>Bacteria division WOR-3</taxon>
    </lineage>
</organism>
<gene>
    <name evidence="3" type="ORF">ENL19_01210</name>
</gene>
<dbReference type="InterPro" id="IPR011604">
    <property type="entry name" value="PDDEXK-like_dom_sf"/>
</dbReference>
<proteinExistence type="predicted"/>
<dbReference type="Gene3D" id="3.90.320.10">
    <property type="match status" value="1"/>
</dbReference>